<accession>A0A250FCR0</accession>
<organism evidence="2 3">
    <name type="scientific">Capnocytophaga leadbetteri</name>
    <dbReference type="NCBI Taxonomy" id="327575"/>
    <lineage>
        <taxon>Bacteria</taxon>
        <taxon>Pseudomonadati</taxon>
        <taxon>Bacteroidota</taxon>
        <taxon>Flavobacteriia</taxon>
        <taxon>Flavobacteriales</taxon>
        <taxon>Flavobacteriaceae</taxon>
        <taxon>Capnocytophaga</taxon>
    </lineage>
</organism>
<dbReference type="Proteomes" id="UP000217276">
    <property type="component" value="Chromosome"/>
</dbReference>
<dbReference type="AlphaFoldDB" id="A0A250FCR0"/>
<keyword evidence="3" id="KW-1185">Reference proteome</keyword>
<dbReference type="SUPFAM" id="SSF88723">
    <property type="entry name" value="PIN domain-like"/>
    <property type="match status" value="1"/>
</dbReference>
<dbReference type="InterPro" id="IPR029060">
    <property type="entry name" value="PIN-like_dom_sf"/>
</dbReference>
<dbReference type="InterPro" id="IPR002716">
    <property type="entry name" value="PIN_dom"/>
</dbReference>
<dbReference type="Pfam" id="PF10130">
    <property type="entry name" value="PIN_2"/>
    <property type="match status" value="1"/>
</dbReference>
<evidence type="ECO:0000313" key="2">
    <source>
        <dbReference type="EMBL" id="ATA81818.1"/>
    </source>
</evidence>
<evidence type="ECO:0000313" key="3">
    <source>
        <dbReference type="Proteomes" id="UP000217276"/>
    </source>
</evidence>
<name>A0A250FCR0_9FLAO</name>
<reference evidence="3" key="1">
    <citation type="submission" date="2017-06" db="EMBL/GenBank/DDBJ databases">
        <title>Capnocytophaga spp. assemblies.</title>
        <authorList>
            <person name="Gulvik C.A."/>
        </authorList>
    </citation>
    <scope>NUCLEOTIDE SEQUENCE [LARGE SCALE GENOMIC DNA]</scope>
    <source>
        <strain evidence="3">H6253</strain>
    </source>
</reference>
<feature type="domain" description="PIN" evidence="1">
    <location>
        <begin position="5"/>
        <end position="127"/>
    </location>
</feature>
<sequence length="148" mass="17066">MIVIADSNIFYSSLITPNGSIATILKDKNMQFLAPDYIIEEVKEHLDDIAKRIKNTKTKKQLLADLNVLLKNVNIIALSVLTKKNIEKAITIVKDIDEDDYPFVAMHFQYKHKIWSRDQKLINGLTEKGYSHFFITTEELGGHLYKKK</sequence>
<protein>
    <submittedName>
        <fullName evidence="2">PIN domain nuclease</fullName>
    </submittedName>
</protein>
<dbReference type="RefSeq" id="WP_095913893.1">
    <property type="nucleotide sequence ID" value="NZ_CAUQLL010000007.1"/>
</dbReference>
<dbReference type="EMBL" id="CP022384">
    <property type="protein sequence ID" value="ATA81818.1"/>
    <property type="molecule type" value="Genomic_DNA"/>
</dbReference>
<proteinExistence type="predicted"/>
<gene>
    <name evidence="2" type="ORF">CGC53_05380</name>
</gene>
<evidence type="ECO:0000259" key="1">
    <source>
        <dbReference type="Pfam" id="PF10130"/>
    </source>
</evidence>
<dbReference type="KEGG" id="clk:CGC53_05380"/>